<dbReference type="InterPro" id="IPR005814">
    <property type="entry name" value="Aminotrans_3"/>
</dbReference>
<dbReference type="InterPro" id="IPR049704">
    <property type="entry name" value="Aminotrans_3_PPA_site"/>
</dbReference>
<dbReference type="InterPro" id="IPR015424">
    <property type="entry name" value="PyrdxlP-dep_Trfase"/>
</dbReference>
<evidence type="ECO:0000256" key="1">
    <source>
        <dbReference type="ARBA" id="ARBA00001933"/>
    </source>
</evidence>
<dbReference type="UniPathway" id="UPA00067">
    <property type="reaction ID" value="UER00121"/>
</dbReference>
<dbReference type="InterPro" id="IPR012773">
    <property type="entry name" value="Ectoine_EctB"/>
</dbReference>
<evidence type="ECO:0000313" key="8">
    <source>
        <dbReference type="EMBL" id="PTQ12275.1"/>
    </source>
</evidence>
<comment type="caution">
    <text evidence="8">The sequence shown here is derived from an EMBL/GenBank/DDBJ whole genome shotgun (WGS) entry which is preliminary data.</text>
</comment>
<evidence type="ECO:0000256" key="2">
    <source>
        <dbReference type="ARBA" id="ARBA00008954"/>
    </source>
</evidence>
<proteinExistence type="inferred from homology"/>
<dbReference type="PANTHER" id="PTHR43552">
    <property type="entry name" value="DIAMINOBUTYRATE--2-OXOGLUTARATE AMINOTRANSFERASE"/>
    <property type="match status" value="1"/>
</dbReference>
<dbReference type="NCBIfam" id="TIGR00709">
    <property type="entry name" value="dat"/>
    <property type="match status" value="1"/>
</dbReference>
<name>A0A2T5G012_9SPHN</name>
<comment type="catalytic activity">
    <reaction evidence="7">
        <text>L-2,4-diaminobutanoate + 2-oxoglutarate = L-aspartate 4-semialdehyde + L-glutamate</text>
        <dbReference type="Rhea" id="RHEA:11160"/>
        <dbReference type="ChEBI" id="CHEBI:16810"/>
        <dbReference type="ChEBI" id="CHEBI:29985"/>
        <dbReference type="ChEBI" id="CHEBI:58761"/>
        <dbReference type="ChEBI" id="CHEBI:537519"/>
        <dbReference type="EC" id="2.6.1.76"/>
    </reaction>
</comment>
<sequence>MKSIFEILESGVQSYARQFPATFDRALGSQIFDVEGRRYLDFFAGAGALNYGHNNPVLKKVLIEYIESNSITHSLDLHTVAKAKFLNVLDQIILKPRGLDRVVQFTGPTGTNAVEAAMKLARKITGRTNIFCFTNGFHGVSTGSLSVTGNKYIRSAAGIPLSLSTVLPYDGYFGDHFDTIDYLERVLDDPSSGVDDPAAVIVEALQGEGGLNAASAQWLRRLERVCRTHGIILILDDIQCGCGRTGSFFSFEEAGIDPDIVTLSKSLSAFGLPLAIVLIRRDLDMWKPGEHNGTFRGNNLAFVTAAAAIEHFWADDAFTQAIRRKSAYLAKRLGQLVDTFPEHLSDVRGRGMMQGVRCADPQEAAEIATAAFARGLIIERAGPRDEVLKCLMPLTISDDELEEGLDMLEASVRVVVDHVPSAGIIPVLAGKATVSIC</sequence>
<dbReference type="RefSeq" id="WP_107967140.1">
    <property type="nucleotide sequence ID" value="NZ_NWBU01000005.1"/>
</dbReference>
<evidence type="ECO:0000256" key="7">
    <source>
        <dbReference type="RuleBase" id="RU365034"/>
    </source>
</evidence>
<keyword evidence="4 7" id="KW-0808">Transferase</keyword>
<dbReference type="Proteomes" id="UP000244162">
    <property type="component" value="Unassembled WGS sequence"/>
</dbReference>
<protein>
    <recommendedName>
        <fullName evidence="7">Diaminobutyrate--2-oxoglutarate transaminase</fullName>
        <ecNumber evidence="7">2.6.1.76</ecNumber>
    </recommendedName>
    <alternativeName>
        <fullName evidence="7">DABA aminotransferase</fullName>
    </alternativeName>
</protein>
<dbReference type="EC" id="2.6.1.76" evidence="7"/>
<dbReference type="InterPro" id="IPR015421">
    <property type="entry name" value="PyrdxlP-dep_Trfase_major"/>
</dbReference>
<comment type="pathway">
    <text evidence="7">Amine and polyamine biosynthesis; ectoine biosynthesis; L-ectoine from L-aspartate 4-semialdehyde: step 1/3.</text>
</comment>
<gene>
    <name evidence="8" type="primary">ectB</name>
    <name evidence="8" type="ORF">CLG96_06985</name>
</gene>
<comment type="function">
    <text evidence="7">Catalyzes reversively the conversion of L-aspartate beta-semialdehyde (ASA) to L-2,4-diaminobutyrate (DABA) by transamination with L-glutamate.</text>
</comment>
<dbReference type="InterPro" id="IPR015422">
    <property type="entry name" value="PyrdxlP-dep_Trfase_small"/>
</dbReference>
<evidence type="ECO:0000256" key="4">
    <source>
        <dbReference type="ARBA" id="ARBA00022679"/>
    </source>
</evidence>
<dbReference type="SUPFAM" id="SSF53383">
    <property type="entry name" value="PLP-dependent transferases"/>
    <property type="match status" value="1"/>
</dbReference>
<dbReference type="PROSITE" id="PS00600">
    <property type="entry name" value="AA_TRANSFER_CLASS_3"/>
    <property type="match status" value="1"/>
</dbReference>
<dbReference type="Gene3D" id="3.90.1150.10">
    <property type="entry name" value="Aspartate Aminotransferase, domain 1"/>
    <property type="match status" value="1"/>
</dbReference>
<evidence type="ECO:0000256" key="3">
    <source>
        <dbReference type="ARBA" id="ARBA00022576"/>
    </source>
</evidence>
<reference evidence="8 9" key="1">
    <citation type="submission" date="2017-09" db="EMBL/GenBank/DDBJ databases">
        <title>Sphingomonas panjinensis sp.nov., isolated from oil-contaminated soil.</title>
        <authorList>
            <person name="Wang L."/>
            <person name="Chen L."/>
        </authorList>
    </citation>
    <scope>NUCLEOTIDE SEQUENCE [LARGE SCALE GENOMIC DNA]</scope>
    <source>
        <strain evidence="8 9">FW-11</strain>
    </source>
</reference>
<dbReference type="OrthoDB" id="9801834at2"/>
<dbReference type="Pfam" id="PF00202">
    <property type="entry name" value="Aminotran_3"/>
    <property type="match status" value="1"/>
</dbReference>
<comment type="cofactor">
    <cofactor evidence="1 7">
        <name>pyridoxal 5'-phosphate</name>
        <dbReference type="ChEBI" id="CHEBI:597326"/>
    </cofactor>
</comment>
<dbReference type="AlphaFoldDB" id="A0A2T5G012"/>
<dbReference type="PANTHER" id="PTHR43552:SF2">
    <property type="entry name" value="DIAMINOBUTYRATE--2-OXOGLUTARATE TRANSAMINASE"/>
    <property type="match status" value="1"/>
</dbReference>
<dbReference type="EMBL" id="NWBU01000005">
    <property type="protein sequence ID" value="PTQ12275.1"/>
    <property type="molecule type" value="Genomic_DNA"/>
</dbReference>
<dbReference type="GO" id="GO:0030170">
    <property type="term" value="F:pyridoxal phosphate binding"/>
    <property type="evidence" value="ECO:0007669"/>
    <property type="project" value="InterPro"/>
</dbReference>
<dbReference type="NCBIfam" id="NF006733">
    <property type="entry name" value="PRK09264.1"/>
    <property type="match status" value="1"/>
</dbReference>
<evidence type="ECO:0000256" key="6">
    <source>
        <dbReference type="RuleBase" id="RU003560"/>
    </source>
</evidence>
<dbReference type="NCBIfam" id="TIGR02407">
    <property type="entry name" value="ectoine_ectB"/>
    <property type="match status" value="1"/>
</dbReference>
<accession>A0A2T5G012</accession>
<evidence type="ECO:0000313" key="9">
    <source>
        <dbReference type="Proteomes" id="UP000244162"/>
    </source>
</evidence>
<dbReference type="InterPro" id="IPR004637">
    <property type="entry name" value="Dat"/>
</dbReference>
<dbReference type="GO" id="GO:0047307">
    <property type="term" value="F:diaminobutyrate-pyruvate transaminase activity"/>
    <property type="evidence" value="ECO:0007669"/>
    <property type="project" value="InterPro"/>
</dbReference>
<keyword evidence="5 6" id="KW-0663">Pyridoxal phosphate</keyword>
<organism evidence="8 9">
    <name type="scientific">Sphingomonas oleivorans</name>
    <dbReference type="NCBI Taxonomy" id="1735121"/>
    <lineage>
        <taxon>Bacteria</taxon>
        <taxon>Pseudomonadati</taxon>
        <taxon>Pseudomonadota</taxon>
        <taxon>Alphaproteobacteria</taxon>
        <taxon>Sphingomonadales</taxon>
        <taxon>Sphingomonadaceae</taxon>
        <taxon>Sphingomonas</taxon>
    </lineage>
</organism>
<comment type="similarity">
    <text evidence="2 6">Belongs to the class-III pyridoxal-phosphate-dependent aminotransferase family.</text>
</comment>
<dbReference type="GO" id="GO:0019491">
    <property type="term" value="P:ectoine biosynthetic process"/>
    <property type="evidence" value="ECO:0007669"/>
    <property type="project" value="UniProtKB-UniPathway"/>
</dbReference>
<dbReference type="Gene3D" id="3.40.640.10">
    <property type="entry name" value="Type I PLP-dependent aspartate aminotransferase-like (Major domain)"/>
    <property type="match status" value="1"/>
</dbReference>
<evidence type="ECO:0000256" key="5">
    <source>
        <dbReference type="ARBA" id="ARBA00022898"/>
    </source>
</evidence>
<dbReference type="GO" id="GO:0045303">
    <property type="term" value="F:diaminobutyrate-2-oxoglutarate transaminase activity"/>
    <property type="evidence" value="ECO:0007669"/>
    <property type="project" value="UniProtKB-EC"/>
</dbReference>
<dbReference type="PIRSF" id="PIRSF000521">
    <property type="entry name" value="Transaminase_4ab_Lys_Orn"/>
    <property type="match status" value="1"/>
</dbReference>
<keyword evidence="3 7" id="KW-0032">Aminotransferase</keyword>
<dbReference type="CDD" id="cd00610">
    <property type="entry name" value="OAT_like"/>
    <property type="match status" value="1"/>
</dbReference>
<keyword evidence="9" id="KW-1185">Reference proteome</keyword>